<gene>
    <name evidence="1" type="ORF">ATANTOWER_016638</name>
</gene>
<comment type="caution">
    <text evidence="1">The sequence shown here is derived from an EMBL/GenBank/DDBJ whole genome shotgun (WGS) entry which is preliminary data.</text>
</comment>
<evidence type="ECO:0000313" key="1">
    <source>
        <dbReference type="EMBL" id="MED6252762.1"/>
    </source>
</evidence>
<proteinExistence type="predicted"/>
<protein>
    <submittedName>
        <fullName evidence="1">Uncharacterized protein</fullName>
    </submittedName>
</protein>
<dbReference type="EMBL" id="JAHUTI010062445">
    <property type="protein sequence ID" value="MED6252762.1"/>
    <property type="molecule type" value="Genomic_DNA"/>
</dbReference>
<name>A0ABU7BQ32_9TELE</name>
<dbReference type="Proteomes" id="UP001345963">
    <property type="component" value="Unassembled WGS sequence"/>
</dbReference>
<organism evidence="1 2">
    <name type="scientific">Ataeniobius toweri</name>
    <dbReference type="NCBI Taxonomy" id="208326"/>
    <lineage>
        <taxon>Eukaryota</taxon>
        <taxon>Metazoa</taxon>
        <taxon>Chordata</taxon>
        <taxon>Craniata</taxon>
        <taxon>Vertebrata</taxon>
        <taxon>Euteleostomi</taxon>
        <taxon>Actinopterygii</taxon>
        <taxon>Neopterygii</taxon>
        <taxon>Teleostei</taxon>
        <taxon>Neoteleostei</taxon>
        <taxon>Acanthomorphata</taxon>
        <taxon>Ovalentaria</taxon>
        <taxon>Atherinomorphae</taxon>
        <taxon>Cyprinodontiformes</taxon>
        <taxon>Goodeidae</taxon>
        <taxon>Ataeniobius</taxon>
    </lineage>
</organism>
<keyword evidence="2" id="KW-1185">Reference proteome</keyword>
<reference evidence="1 2" key="1">
    <citation type="submission" date="2021-07" db="EMBL/GenBank/DDBJ databases">
        <authorList>
            <person name="Palmer J.M."/>
        </authorList>
    </citation>
    <scope>NUCLEOTIDE SEQUENCE [LARGE SCALE GENOMIC DNA]</scope>
    <source>
        <strain evidence="1 2">AT_MEX2019</strain>
        <tissue evidence="1">Muscle</tissue>
    </source>
</reference>
<evidence type="ECO:0000313" key="2">
    <source>
        <dbReference type="Proteomes" id="UP001345963"/>
    </source>
</evidence>
<sequence>MRLLLSSYQTGENCSTLCRDSVSTGDFSGTQFASAGLREKVKSSSKSLGLFASKETLTHCPPYPVPLEAVWKRQDVARAVLLFGQRHHRKSVVTPFPGCAGSFFEDAKSDFQQALKLDADFEDAKVSLQQTLLDQQEKIHRGY</sequence>
<accession>A0ABU7BQ32</accession>